<organism evidence="1 2">
    <name type="scientific">Mobiluncus mulieris ATCC 35239</name>
    <dbReference type="NCBI Taxonomy" id="871571"/>
    <lineage>
        <taxon>Bacteria</taxon>
        <taxon>Bacillati</taxon>
        <taxon>Actinomycetota</taxon>
        <taxon>Actinomycetes</taxon>
        <taxon>Actinomycetales</taxon>
        <taxon>Actinomycetaceae</taxon>
        <taxon>Mobiluncus</taxon>
    </lineage>
</organism>
<evidence type="ECO:0000313" key="1">
    <source>
        <dbReference type="EMBL" id="EFM47183.1"/>
    </source>
</evidence>
<dbReference type="Proteomes" id="UP000003045">
    <property type="component" value="Unassembled WGS sequence"/>
</dbReference>
<gene>
    <name evidence="1" type="ORF">HMPREF0580_0280</name>
</gene>
<keyword evidence="2" id="KW-1185">Reference proteome</keyword>
<dbReference type="AlphaFoldDB" id="E0QN16"/>
<accession>E0QN16</accession>
<protein>
    <submittedName>
        <fullName evidence="1">Uncharacterized protein</fullName>
    </submittedName>
</protein>
<sequence>MANPGVFGGFWWGLVTNPGFFGTGLPIWLQVWPLFPEIATNPSPKP</sequence>
<dbReference type="EMBL" id="AEET01000010">
    <property type="protein sequence ID" value="EFM47183.1"/>
    <property type="molecule type" value="Genomic_DNA"/>
</dbReference>
<reference evidence="1" key="1">
    <citation type="submission" date="2010-08" db="EMBL/GenBank/DDBJ databases">
        <authorList>
            <person name="Muzny D."/>
            <person name="Qin X."/>
            <person name="Deng J."/>
            <person name="Jiang H."/>
            <person name="Liu Y."/>
            <person name="Qu J."/>
            <person name="Song X.-Z."/>
            <person name="Zhang L."/>
            <person name="Thornton R."/>
            <person name="Coyle M."/>
            <person name="Francisco L."/>
            <person name="Jackson L."/>
            <person name="Javaid M."/>
            <person name="Korchina V."/>
            <person name="Kovar C."/>
            <person name="Mata R."/>
            <person name="Mathew T."/>
            <person name="Ngo R."/>
            <person name="Nguyen L."/>
            <person name="Nguyen N."/>
            <person name="Okwuonu G."/>
            <person name="Ongeri F."/>
            <person name="Pham C."/>
            <person name="Simmons D."/>
            <person name="Wilczek-Boney K."/>
            <person name="Hale W."/>
            <person name="Jakkamsetti A."/>
            <person name="Pham P."/>
            <person name="Ruth R."/>
            <person name="San Lucas F."/>
            <person name="Warren J."/>
            <person name="Zhang J."/>
            <person name="Zhao Z."/>
            <person name="Zhou C."/>
            <person name="Zhu D."/>
            <person name="Lee S."/>
            <person name="Bess C."/>
            <person name="Blankenburg K."/>
            <person name="Forbes L."/>
            <person name="Fu Q."/>
            <person name="Gubbala S."/>
            <person name="Hirani K."/>
            <person name="Jayaseelan J.C."/>
            <person name="Lara F."/>
            <person name="Munidasa M."/>
            <person name="Palculict T."/>
            <person name="Patil S."/>
            <person name="Pu L.-L."/>
            <person name="Saada N."/>
            <person name="Tang L."/>
            <person name="Weissenberger G."/>
            <person name="Zhu Y."/>
            <person name="Hemphill L."/>
            <person name="Shang Y."/>
            <person name="Youmans B."/>
            <person name="Ayvaz T."/>
            <person name="Ross M."/>
            <person name="Santibanez J."/>
            <person name="Aqrawi P."/>
            <person name="Gross S."/>
            <person name="Joshi V."/>
            <person name="Fowler G."/>
            <person name="Nazareth L."/>
            <person name="Reid J."/>
            <person name="Worley K."/>
            <person name="Petrosino J."/>
            <person name="Highlander S."/>
            <person name="Gibbs R."/>
        </authorList>
    </citation>
    <scope>NUCLEOTIDE SEQUENCE [LARGE SCALE GENOMIC DNA]</scope>
    <source>
        <strain evidence="1">ATCC 35239</strain>
    </source>
</reference>
<evidence type="ECO:0000313" key="2">
    <source>
        <dbReference type="Proteomes" id="UP000003045"/>
    </source>
</evidence>
<dbReference type="STRING" id="871571.HMPREF0580_0280"/>
<comment type="caution">
    <text evidence="1">The sequence shown here is derived from an EMBL/GenBank/DDBJ whole genome shotgun (WGS) entry which is preliminary data.</text>
</comment>
<dbReference type="HOGENOM" id="CLU_210344_0_0_11"/>
<proteinExistence type="predicted"/>
<name>E0QN16_9ACTO</name>